<dbReference type="PANTHER" id="PTHR16049">
    <property type="entry name" value="IQ DOMAIN-CONTAINING PROTEIN C"/>
    <property type="match status" value="1"/>
</dbReference>
<reference evidence="2 3" key="1">
    <citation type="submission" date="2019-06" db="EMBL/GenBank/DDBJ databases">
        <title>A chromosome-scale genome assembly of the striped catfish, Pangasianodon hypophthalmus.</title>
        <authorList>
            <person name="Wen M."/>
            <person name="Zahm M."/>
            <person name="Roques C."/>
            <person name="Cabau C."/>
            <person name="Klopp C."/>
            <person name="Donnadieu C."/>
            <person name="Jouanno E."/>
            <person name="Avarre J.-C."/>
            <person name="Campet M."/>
            <person name="Ha T.T.T."/>
            <person name="Dugue R."/>
            <person name="Lampietro C."/>
            <person name="Louis A."/>
            <person name="Herpin A."/>
            <person name="Echchiki A."/>
            <person name="Berthelot C."/>
            <person name="Parey E."/>
            <person name="Roest-Crollius H."/>
            <person name="Braasch I."/>
            <person name="Postlethwait J."/>
            <person name="Bobe J."/>
            <person name="Montfort J."/>
            <person name="Bouchez O."/>
            <person name="Begum T."/>
            <person name="Schartl M."/>
            <person name="Guiguen Y."/>
        </authorList>
    </citation>
    <scope>NUCLEOTIDE SEQUENCE [LARGE SCALE GENOMIC DNA]</scope>
    <source>
        <strain evidence="2 3">Indonesia</strain>
        <tissue evidence="2">Blood</tissue>
    </source>
</reference>
<dbReference type="AlphaFoldDB" id="A0A5N5PQZ0"/>
<protein>
    <recommendedName>
        <fullName evidence="4">IQ domain-containing protein C</fullName>
    </recommendedName>
</protein>
<gene>
    <name evidence="2" type="ORF">PHYPO_G00183880</name>
</gene>
<dbReference type="EMBL" id="VFJC01000004">
    <property type="protein sequence ID" value="KAB5582150.1"/>
    <property type="molecule type" value="Genomic_DNA"/>
</dbReference>
<proteinExistence type="predicted"/>
<evidence type="ECO:0000313" key="3">
    <source>
        <dbReference type="Proteomes" id="UP000327468"/>
    </source>
</evidence>
<sequence>MIMGRQEWINNMIYFQARCRGYLMRREVKCVQAEYEDIVRELEGGVEHLSWRGQLIPRPHFTDADTDSAFFRYPRPKIQTQECPEVVEEAKVQDETPCLHSEVLVPERDEEPICGPEMDTGTPPGGDTEREGVGSDNAAETAALVLHMRDSILQHAPPMRTLLKDVAHTPEALKQHRNTLAMELLWIQQAIASRKKYLSLKQKMETS</sequence>
<dbReference type="InterPro" id="IPR000048">
    <property type="entry name" value="IQ_motif_EF-hand-BS"/>
</dbReference>
<organism evidence="2 3">
    <name type="scientific">Pangasianodon hypophthalmus</name>
    <name type="common">Striped catfish</name>
    <name type="synonym">Helicophagus hypophthalmus</name>
    <dbReference type="NCBI Taxonomy" id="310915"/>
    <lineage>
        <taxon>Eukaryota</taxon>
        <taxon>Metazoa</taxon>
        <taxon>Chordata</taxon>
        <taxon>Craniata</taxon>
        <taxon>Vertebrata</taxon>
        <taxon>Euteleostomi</taxon>
        <taxon>Actinopterygii</taxon>
        <taxon>Neopterygii</taxon>
        <taxon>Teleostei</taxon>
        <taxon>Ostariophysi</taxon>
        <taxon>Siluriformes</taxon>
        <taxon>Pangasiidae</taxon>
        <taxon>Pangasianodon</taxon>
    </lineage>
</organism>
<feature type="region of interest" description="Disordered" evidence="1">
    <location>
        <begin position="111"/>
        <end position="134"/>
    </location>
</feature>
<accession>A0A5N5PQZ0</accession>
<evidence type="ECO:0000313" key="2">
    <source>
        <dbReference type="EMBL" id="KAB5582150.1"/>
    </source>
</evidence>
<evidence type="ECO:0008006" key="4">
    <source>
        <dbReference type="Google" id="ProtNLM"/>
    </source>
</evidence>
<dbReference type="Pfam" id="PF00612">
    <property type="entry name" value="IQ"/>
    <property type="match status" value="1"/>
</dbReference>
<dbReference type="InterPro" id="IPR042506">
    <property type="entry name" value="IQCC"/>
</dbReference>
<comment type="caution">
    <text evidence="2">The sequence shown here is derived from an EMBL/GenBank/DDBJ whole genome shotgun (WGS) entry which is preliminary data.</text>
</comment>
<dbReference type="PANTHER" id="PTHR16049:SF8">
    <property type="entry name" value="IQ DOMAIN-CONTAINING PROTEIN C"/>
    <property type="match status" value="1"/>
</dbReference>
<evidence type="ECO:0000256" key="1">
    <source>
        <dbReference type="SAM" id="MobiDB-lite"/>
    </source>
</evidence>
<dbReference type="PROSITE" id="PS50096">
    <property type="entry name" value="IQ"/>
    <property type="match status" value="1"/>
</dbReference>
<dbReference type="Gene3D" id="4.10.270.10">
    <property type="entry name" value="Myosin, subunit A"/>
    <property type="match status" value="1"/>
</dbReference>
<dbReference type="Proteomes" id="UP000327468">
    <property type="component" value="Chromosome 3"/>
</dbReference>
<keyword evidence="3" id="KW-1185">Reference proteome</keyword>
<name>A0A5N5PQZ0_PANHP</name>